<reference evidence="1" key="1">
    <citation type="submission" date="2014-12" db="EMBL/GenBank/DDBJ databases">
        <title>Insight into the proteome of Arion vulgaris.</title>
        <authorList>
            <person name="Aradska J."/>
            <person name="Bulat T."/>
            <person name="Smidak R."/>
            <person name="Sarate P."/>
            <person name="Gangsoo J."/>
            <person name="Sialana F."/>
            <person name="Bilban M."/>
            <person name="Lubec G."/>
        </authorList>
    </citation>
    <scope>NUCLEOTIDE SEQUENCE</scope>
    <source>
        <tissue evidence="1">Skin</tissue>
    </source>
</reference>
<organism evidence="1">
    <name type="scientific">Arion vulgaris</name>
    <dbReference type="NCBI Taxonomy" id="1028688"/>
    <lineage>
        <taxon>Eukaryota</taxon>
        <taxon>Metazoa</taxon>
        <taxon>Spiralia</taxon>
        <taxon>Lophotrochozoa</taxon>
        <taxon>Mollusca</taxon>
        <taxon>Gastropoda</taxon>
        <taxon>Heterobranchia</taxon>
        <taxon>Euthyneura</taxon>
        <taxon>Panpulmonata</taxon>
        <taxon>Eupulmonata</taxon>
        <taxon>Stylommatophora</taxon>
        <taxon>Helicina</taxon>
        <taxon>Arionoidea</taxon>
        <taxon>Arionidae</taxon>
        <taxon>Arion</taxon>
    </lineage>
</organism>
<proteinExistence type="predicted"/>
<feature type="non-terminal residue" evidence="1">
    <location>
        <position position="55"/>
    </location>
</feature>
<dbReference type="EMBL" id="HACG01039434">
    <property type="protein sequence ID" value="CEK86299.1"/>
    <property type="molecule type" value="Transcribed_RNA"/>
</dbReference>
<evidence type="ECO:0000313" key="1">
    <source>
        <dbReference type="EMBL" id="CEK86299.1"/>
    </source>
</evidence>
<name>A0A0B7AYZ3_9EUPU</name>
<protein>
    <submittedName>
        <fullName evidence="1">Uncharacterized protein</fullName>
    </submittedName>
</protein>
<accession>A0A0B7AYZ3</accession>
<dbReference type="AlphaFoldDB" id="A0A0B7AYZ3"/>
<gene>
    <name evidence="1" type="primary">ORF153075</name>
</gene>
<sequence>MAIFLIRTPCSKFECYKVSVALWNQYIHSPVLTHHSKQLWGEKKEMRLHANSKDH</sequence>